<keyword evidence="2" id="KW-1185">Reference proteome</keyword>
<gene>
    <name evidence="1" type="ORF">T07_13440</name>
</gene>
<protein>
    <submittedName>
        <fullName evidence="1">Uncharacterized protein</fullName>
    </submittedName>
</protein>
<sequence>MKLVPFATGVRMHVKAFPSRPSVPLLITNSIFDYCSVHVSTVISHVSQQFRFLVFFIVTQWVVSVQWNYFYKLEYLSLMVVQVSLNGLKRCTKICKNGLHHQHRARSYSCVSLGWLNDSTCAGFRIHRTSLVVRVAINAFGEYFGRVISGFRESFKGNMAKKIAHMQIFICPQATPRAMPQAIFRKFRNFLKFSPRRRLRLCPRANKNLHMPLGYPPGNL</sequence>
<proteinExistence type="predicted"/>
<dbReference type="Proteomes" id="UP000054630">
    <property type="component" value="Unassembled WGS sequence"/>
</dbReference>
<evidence type="ECO:0000313" key="2">
    <source>
        <dbReference type="Proteomes" id="UP000054630"/>
    </source>
</evidence>
<reference evidence="1 2" key="1">
    <citation type="submission" date="2015-01" db="EMBL/GenBank/DDBJ databases">
        <title>Evolution of Trichinella species and genotypes.</title>
        <authorList>
            <person name="Korhonen P.K."/>
            <person name="Edoardo P."/>
            <person name="Giuseppe L.R."/>
            <person name="Gasser R.B."/>
        </authorList>
    </citation>
    <scope>NUCLEOTIDE SEQUENCE [LARGE SCALE GENOMIC DNA]</scope>
    <source>
        <strain evidence="1">ISS37</strain>
    </source>
</reference>
<dbReference type="EMBL" id="JYDL01000035">
    <property type="protein sequence ID" value="KRX21989.1"/>
    <property type="molecule type" value="Genomic_DNA"/>
</dbReference>
<name>A0A0V0S6G4_9BILA</name>
<dbReference type="AlphaFoldDB" id="A0A0V0S6G4"/>
<accession>A0A0V0S6G4</accession>
<organism evidence="1 2">
    <name type="scientific">Trichinella nelsoni</name>
    <dbReference type="NCBI Taxonomy" id="6336"/>
    <lineage>
        <taxon>Eukaryota</taxon>
        <taxon>Metazoa</taxon>
        <taxon>Ecdysozoa</taxon>
        <taxon>Nematoda</taxon>
        <taxon>Enoplea</taxon>
        <taxon>Dorylaimia</taxon>
        <taxon>Trichinellida</taxon>
        <taxon>Trichinellidae</taxon>
        <taxon>Trichinella</taxon>
    </lineage>
</organism>
<comment type="caution">
    <text evidence="1">The sequence shown here is derived from an EMBL/GenBank/DDBJ whole genome shotgun (WGS) entry which is preliminary data.</text>
</comment>
<evidence type="ECO:0000313" key="1">
    <source>
        <dbReference type="EMBL" id="KRX21989.1"/>
    </source>
</evidence>